<dbReference type="AlphaFoldDB" id="A0A5B0KNH1"/>
<evidence type="ECO:0000313" key="6">
    <source>
        <dbReference type="EMBL" id="KAA1053819.1"/>
    </source>
</evidence>
<dbReference type="GO" id="GO:0006351">
    <property type="term" value="P:DNA-templated transcription"/>
    <property type="evidence" value="ECO:0007669"/>
    <property type="project" value="TreeGrafter"/>
</dbReference>
<dbReference type="SUPFAM" id="SSF46785">
    <property type="entry name" value="Winged helix' DNA-binding domain"/>
    <property type="match status" value="2"/>
</dbReference>
<sequence>MRVYLAVAEAGALLHGARKLGEPLSSVHRQIAALEAALETKLLIRSRRGVRLTPAGERLLAAARSMAAAAEEAEAALRTKPEPEIVERISGRLRRWESMRTFLALARSGTFVTAARQLGMSFETVRRQLSALETALGVTLCTRSKAGVEVTPAGETIAQAATLMEAAIADVRRKLASLDRRPEGLVRIATTDGLGAFWVAPRLRHLFERFPRLAVKLQYRPHEPDLLNGEADIWIGYSEPRSNSLVRLLLGRIHFVPVASDDYLARHSAPTSWEDLAENHHLLSHTYYDEHVDDDSDFALWESIIRTSNNVRLDTDLSMSLLAATVSGLGISLQPTGVLDHYPSLRVIDLSCKATAQFWLVYHEQGRSIAKYRAAIDACIEIMSQAGLR</sequence>
<evidence type="ECO:0000256" key="4">
    <source>
        <dbReference type="ARBA" id="ARBA00023163"/>
    </source>
</evidence>
<dbReference type="Proteomes" id="UP000325333">
    <property type="component" value="Unassembled WGS sequence"/>
</dbReference>
<protein>
    <recommendedName>
        <fullName evidence="5">HTH lysR-type domain-containing protein</fullName>
    </recommendedName>
</protein>
<dbReference type="InterPro" id="IPR058163">
    <property type="entry name" value="LysR-type_TF_proteobact-type"/>
</dbReference>
<keyword evidence="4" id="KW-0804">Transcription</keyword>
<name>A0A5B0KNH1_9PROT</name>
<accession>A0A5B0KNH1</accession>
<reference evidence="6 7" key="1">
    <citation type="submission" date="2019-07" db="EMBL/GenBank/DDBJ databases">
        <title>Genome sequencing of the stress-tolerant strain Azospirillum brasilense Az19.</title>
        <authorList>
            <person name="Maroniche G.A."/>
            <person name="Garcia J.E."/>
            <person name="Pagnussat L."/>
            <person name="Amenta M."/>
            <person name="Creus C.M."/>
        </authorList>
    </citation>
    <scope>NUCLEOTIDE SEQUENCE [LARGE SCALE GENOMIC DNA]</scope>
    <source>
        <strain evidence="6 7">Az19</strain>
    </source>
</reference>
<evidence type="ECO:0000256" key="2">
    <source>
        <dbReference type="ARBA" id="ARBA00023015"/>
    </source>
</evidence>
<dbReference type="Pfam" id="PF00126">
    <property type="entry name" value="HTH_1"/>
    <property type="match status" value="2"/>
</dbReference>
<gene>
    <name evidence="6" type="ORF">FH063_002401</name>
</gene>
<dbReference type="EMBL" id="VEWN01000013">
    <property type="protein sequence ID" value="KAA1053819.1"/>
    <property type="molecule type" value="Genomic_DNA"/>
</dbReference>
<proteinExistence type="inferred from homology"/>
<dbReference type="RefSeq" id="WP_176025387.1">
    <property type="nucleotide sequence ID" value="NZ_VEWN01000013.1"/>
</dbReference>
<dbReference type="SUPFAM" id="SSF53850">
    <property type="entry name" value="Periplasmic binding protein-like II"/>
    <property type="match status" value="1"/>
</dbReference>
<keyword evidence="2" id="KW-0805">Transcription regulation</keyword>
<dbReference type="InterPro" id="IPR000847">
    <property type="entry name" value="LysR_HTH_N"/>
</dbReference>
<comment type="similarity">
    <text evidence="1">Belongs to the LysR transcriptional regulatory family.</text>
</comment>
<comment type="caution">
    <text evidence="6">The sequence shown here is derived from an EMBL/GenBank/DDBJ whole genome shotgun (WGS) entry which is preliminary data.</text>
</comment>
<organism evidence="6 7">
    <name type="scientific">Azospirillum argentinense</name>
    <dbReference type="NCBI Taxonomy" id="2970906"/>
    <lineage>
        <taxon>Bacteria</taxon>
        <taxon>Pseudomonadati</taxon>
        <taxon>Pseudomonadota</taxon>
        <taxon>Alphaproteobacteria</taxon>
        <taxon>Rhodospirillales</taxon>
        <taxon>Azospirillaceae</taxon>
        <taxon>Azospirillum</taxon>
    </lineage>
</organism>
<dbReference type="InterPro" id="IPR036388">
    <property type="entry name" value="WH-like_DNA-bd_sf"/>
</dbReference>
<evidence type="ECO:0000313" key="7">
    <source>
        <dbReference type="Proteomes" id="UP000325333"/>
    </source>
</evidence>
<dbReference type="Gene3D" id="3.40.190.290">
    <property type="match status" value="1"/>
</dbReference>
<feature type="domain" description="HTH lysR-type" evidence="5">
    <location>
        <begin position="1"/>
        <end position="53"/>
    </location>
</feature>
<dbReference type="GO" id="GO:0043565">
    <property type="term" value="F:sequence-specific DNA binding"/>
    <property type="evidence" value="ECO:0007669"/>
    <property type="project" value="TreeGrafter"/>
</dbReference>
<feature type="domain" description="HTH lysR-type" evidence="5">
    <location>
        <begin position="94"/>
        <end position="151"/>
    </location>
</feature>
<dbReference type="PANTHER" id="PTHR30537:SF3">
    <property type="entry name" value="TRANSCRIPTIONAL REGULATORY PROTEIN"/>
    <property type="match status" value="1"/>
</dbReference>
<dbReference type="InterPro" id="IPR005119">
    <property type="entry name" value="LysR_subst-bd"/>
</dbReference>
<evidence type="ECO:0000256" key="1">
    <source>
        <dbReference type="ARBA" id="ARBA00009437"/>
    </source>
</evidence>
<dbReference type="PROSITE" id="PS50931">
    <property type="entry name" value="HTH_LYSR"/>
    <property type="match status" value="2"/>
</dbReference>
<evidence type="ECO:0000259" key="5">
    <source>
        <dbReference type="PROSITE" id="PS50931"/>
    </source>
</evidence>
<dbReference type="InterPro" id="IPR036390">
    <property type="entry name" value="WH_DNA-bd_sf"/>
</dbReference>
<dbReference type="PANTHER" id="PTHR30537">
    <property type="entry name" value="HTH-TYPE TRANSCRIPTIONAL REGULATOR"/>
    <property type="match status" value="1"/>
</dbReference>
<dbReference type="Gene3D" id="1.10.10.10">
    <property type="entry name" value="Winged helix-like DNA-binding domain superfamily/Winged helix DNA-binding domain"/>
    <property type="match status" value="2"/>
</dbReference>
<evidence type="ECO:0000256" key="3">
    <source>
        <dbReference type="ARBA" id="ARBA00023125"/>
    </source>
</evidence>
<dbReference type="GO" id="GO:0003700">
    <property type="term" value="F:DNA-binding transcription factor activity"/>
    <property type="evidence" value="ECO:0007669"/>
    <property type="project" value="InterPro"/>
</dbReference>
<dbReference type="Pfam" id="PF03466">
    <property type="entry name" value="LysR_substrate"/>
    <property type="match status" value="1"/>
</dbReference>
<keyword evidence="3" id="KW-0238">DNA-binding</keyword>